<dbReference type="Proteomes" id="UP001183420">
    <property type="component" value="Unassembled WGS sequence"/>
</dbReference>
<keyword evidence="4 6" id="KW-1133">Transmembrane helix</keyword>
<organism evidence="8 9">
    <name type="scientific">Streptomyces millisiae</name>
    <dbReference type="NCBI Taxonomy" id="3075542"/>
    <lineage>
        <taxon>Bacteria</taxon>
        <taxon>Bacillati</taxon>
        <taxon>Actinomycetota</taxon>
        <taxon>Actinomycetes</taxon>
        <taxon>Kitasatosporales</taxon>
        <taxon>Streptomycetaceae</taxon>
        <taxon>Streptomyces</taxon>
    </lineage>
</organism>
<feature type="transmembrane region" description="Helical" evidence="6">
    <location>
        <begin position="12"/>
        <end position="30"/>
    </location>
</feature>
<dbReference type="PRINTS" id="PR01988">
    <property type="entry name" value="EXPORTERBACE"/>
</dbReference>
<dbReference type="CDD" id="cd06173">
    <property type="entry name" value="MFS_MefA_like"/>
    <property type="match status" value="1"/>
</dbReference>
<proteinExistence type="predicted"/>
<feature type="transmembrane region" description="Helical" evidence="6">
    <location>
        <begin position="276"/>
        <end position="295"/>
    </location>
</feature>
<protein>
    <submittedName>
        <fullName evidence="8">MFS transporter</fullName>
    </submittedName>
</protein>
<evidence type="ECO:0000313" key="9">
    <source>
        <dbReference type="Proteomes" id="UP001183420"/>
    </source>
</evidence>
<evidence type="ECO:0000256" key="1">
    <source>
        <dbReference type="ARBA" id="ARBA00004651"/>
    </source>
</evidence>
<keyword evidence="9" id="KW-1185">Reference proteome</keyword>
<feature type="transmembrane region" description="Helical" evidence="6">
    <location>
        <begin position="42"/>
        <end position="61"/>
    </location>
</feature>
<evidence type="ECO:0000256" key="5">
    <source>
        <dbReference type="ARBA" id="ARBA00023136"/>
    </source>
</evidence>
<dbReference type="RefSeq" id="WP_311598059.1">
    <property type="nucleotide sequence ID" value="NZ_JAVREM010000010.1"/>
</dbReference>
<dbReference type="EMBL" id="JAVREM010000010">
    <property type="protein sequence ID" value="MDT0319031.1"/>
    <property type="molecule type" value="Genomic_DNA"/>
</dbReference>
<keyword evidence="3 6" id="KW-0812">Transmembrane</keyword>
<evidence type="ECO:0000256" key="3">
    <source>
        <dbReference type="ARBA" id="ARBA00022692"/>
    </source>
</evidence>
<evidence type="ECO:0000256" key="2">
    <source>
        <dbReference type="ARBA" id="ARBA00022475"/>
    </source>
</evidence>
<feature type="transmembrane region" description="Helical" evidence="6">
    <location>
        <begin position="73"/>
        <end position="91"/>
    </location>
</feature>
<feature type="transmembrane region" description="Helical" evidence="6">
    <location>
        <begin position="365"/>
        <end position="383"/>
    </location>
</feature>
<feature type="transmembrane region" description="Helical" evidence="6">
    <location>
        <begin position="97"/>
        <end position="115"/>
    </location>
</feature>
<keyword evidence="5 6" id="KW-0472">Membrane</keyword>
<feature type="transmembrane region" description="Helical" evidence="6">
    <location>
        <begin position="302"/>
        <end position="327"/>
    </location>
</feature>
<feature type="transmembrane region" description="Helical" evidence="6">
    <location>
        <begin position="154"/>
        <end position="179"/>
    </location>
</feature>
<evidence type="ECO:0000259" key="7">
    <source>
        <dbReference type="PROSITE" id="PS50850"/>
    </source>
</evidence>
<keyword evidence="2" id="KW-1003">Cell membrane</keyword>
<dbReference type="PROSITE" id="PS50850">
    <property type="entry name" value="MFS"/>
    <property type="match status" value="1"/>
</dbReference>
<dbReference type="InterPro" id="IPR011701">
    <property type="entry name" value="MFS"/>
</dbReference>
<sequence>MRLLRDARFRRLLIGETVSSFGDSAMYLSLGIWAKDLTGSDAAAGLVFLFLTVPGLGAPLLGYLVDRVDRKPLLLWMYGGMGLTVLSLLAVRSTDQLWIIYLVAFCYGVLFSTPARGALLKDMLPSEDAADARSLLIATREGVRIVSPAVGAGIYVAWGGGFLAVVDTLTFVVAMLLLASIRVTESPPGEAGEPFRTQVAAGFHHVRHVPLLLRLTAAFTGFMLFAGLLESASFAAIDEGLGLSAAFLGVSASVQGAGSVLGGLVAGPLVRRYAEAWISGVGFAVVAVAMALCCVPDPGFFLAGVALNGVGMPMVLVALGTATHLYAPSRLQGRVQSVVNMAGNGSQTLSIAAGAALVGVVDYRLLYAAIVLAALSSVGAVLLRPPPPPAVAASLADQLAEPSTRANSR</sequence>
<evidence type="ECO:0000256" key="4">
    <source>
        <dbReference type="ARBA" id="ARBA00022989"/>
    </source>
</evidence>
<gene>
    <name evidence="8" type="ORF">RNC47_11860</name>
</gene>
<dbReference type="PANTHER" id="PTHR23513:SF6">
    <property type="entry name" value="MAJOR FACILITATOR SUPERFAMILY ASSOCIATED DOMAIN-CONTAINING PROTEIN"/>
    <property type="match status" value="1"/>
</dbReference>
<dbReference type="Pfam" id="PF07690">
    <property type="entry name" value="MFS_1"/>
    <property type="match status" value="2"/>
</dbReference>
<comment type="subcellular location">
    <subcellularLocation>
        <location evidence="1">Cell membrane</location>
        <topology evidence="1">Multi-pass membrane protein</topology>
    </subcellularLocation>
</comment>
<dbReference type="PANTHER" id="PTHR23513">
    <property type="entry name" value="INTEGRAL MEMBRANE EFFLUX PROTEIN-RELATED"/>
    <property type="match status" value="1"/>
</dbReference>
<accession>A0ABU2LN59</accession>
<dbReference type="InterPro" id="IPR022324">
    <property type="entry name" value="Bacilysin_exporter_BacE_put"/>
</dbReference>
<dbReference type="InterPro" id="IPR036259">
    <property type="entry name" value="MFS_trans_sf"/>
</dbReference>
<evidence type="ECO:0000256" key="6">
    <source>
        <dbReference type="SAM" id="Phobius"/>
    </source>
</evidence>
<feature type="transmembrane region" description="Helical" evidence="6">
    <location>
        <begin position="211"/>
        <end position="229"/>
    </location>
</feature>
<dbReference type="Gene3D" id="1.20.1250.20">
    <property type="entry name" value="MFS general substrate transporter like domains"/>
    <property type="match status" value="1"/>
</dbReference>
<dbReference type="InterPro" id="IPR020846">
    <property type="entry name" value="MFS_dom"/>
</dbReference>
<comment type="caution">
    <text evidence="8">The sequence shown here is derived from an EMBL/GenBank/DDBJ whole genome shotgun (WGS) entry which is preliminary data.</text>
</comment>
<reference evidence="9" key="1">
    <citation type="submission" date="2023-07" db="EMBL/GenBank/DDBJ databases">
        <title>30 novel species of actinomycetes from the DSMZ collection.</title>
        <authorList>
            <person name="Nouioui I."/>
        </authorList>
    </citation>
    <scope>NUCLEOTIDE SEQUENCE [LARGE SCALE GENOMIC DNA]</scope>
    <source>
        <strain evidence="9">DSM 44918</strain>
    </source>
</reference>
<feature type="domain" description="Major facilitator superfamily (MFS) profile" evidence="7">
    <location>
        <begin position="8"/>
        <end position="388"/>
    </location>
</feature>
<evidence type="ECO:0000313" key="8">
    <source>
        <dbReference type="EMBL" id="MDT0319031.1"/>
    </source>
</evidence>
<feature type="transmembrane region" description="Helical" evidence="6">
    <location>
        <begin position="241"/>
        <end position="264"/>
    </location>
</feature>
<name>A0ABU2LN59_9ACTN</name>
<dbReference type="SUPFAM" id="SSF103473">
    <property type="entry name" value="MFS general substrate transporter"/>
    <property type="match status" value="1"/>
</dbReference>